<evidence type="ECO:0000313" key="2">
    <source>
        <dbReference type="EMBL" id="QDS96747.1"/>
    </source>
</evidence>
<name>A0A517MPN5_9BACT</name>
<proteinExistence type="predicted"/>
<reference evidence="2 3" key="1">
    <citation type="submission" date="2019-02" db="EMBL/GenBank/DDBJ databases">
        <title>Deep-cultivation of Planctomycetes and their phenomic and genomic characterization uncovers novel biology.</title>
        <authorList>
            <person name="Wiegand S."/>
            <person name="Jogler M."/>
            <person name="Boedeker C."/>
            <person name="Pinto D."/>
            <person name="Vollmers J."/>
            <person name="Rivas-Marin E."/>
            <person name="Kohn T."/>
            <person name="Peeters S.H."/>
            <person name="Heuer A."/>
            <person name="Rast P."/>
            <person name="Oberbeckmann S."/>
            <person name="Bunk B."/>
            <person name="Jeske O."/>
            <person name="Meyerdierks A."/>
            <person name="Storesund J.E."/>
            <person name="Kallscheuer N."/>
            <person name="Luecker S."/>
            <person name="Lage O.M."/>
            <person name="Pohl T."/>
            <person name="Merkel B.J."/>
            <person name="Hornburger P."/>
            <person name="Mueller R.-W."/>
            <person name="Bruemmer F."/>
            <person name="Labrenz M."/>
            <person name="Spormann A.M."/>
            <person name="Op den Camp H."/>
            <person name="Overmann J."/>
            <person name="Amann R."/>
            <person name="Jetten M.S.M."/>
            <person name="Mascher T."/>
            <person name="Medema M.H."/>
            <person name="Devos D.P."/>
            <person name="Kaster A.-K."/>
            <person name="Ovreas L."/>
            <person name="Rohde M."/>
            <person name="Galperin M.Y."/>
            <person name="Jogler C."/>
        </authorList>
    </citation>
    <scope>NUCLEOTIDE SEQUENCE [LARGE SCALE GENOMIC DNA]</scope>
    <source>
        <strain evidence="2 3">HG15A2</strain>
    </source>
</reference>
<dbReference type="InterPro" id="IPR024069">
    <property type="entry name" value="AF2212-like_dom_sf"/>
</dbReference>
<accession>A0A517MPN5</accession>
<dbReference type="Pfam" id="PF01954">
    <property type="entry name" value="AF2212-like"/>
    <property type="match status" value="1"/>
</dbReference>
<dbReference type="Gene3D" id="4.10.1150.10">
    <property type="entry name" value="AF2212/PG0164-like"/>
    <property type="match status" value="1"/>
</dbReference>
<evidence type="ECO:0000313" key="3">
    <source>
        <dbReference type="Proteomes" id="UP000319852"/>
    </source>
</evidence>
<dbReference type="Proteomes" id="UP000319852">
    <property type="component" value="Chromosome"/>
</dbReference>
<dbReference type="KEGG" id="amob:HG15A2_00050"/>
<feature type="region of interest" description="Disordered" evidence="1">
    <location>
        <begin position="53"/>
        <end position="72"/>
    </location>
</feature>
<gene>
    <name evidence="2" type="ORF">HG15A2_00050</name>
</gene>
<dbReference type="SUPFAM" id="SSF141694">
    <property type="entry name" value="AF2212/PG0164-like"/>
    <property type="match status" value="1"/>
</dbReference>
<dbReference type="RefSeq" id="WP_145056604.1">
    <property type="nucleotide sequence ID" value="NZ_CP036263.1"/>
</dbReference>
<evidence type="ECO:0008006" key="4">
    <source>
        <dbReference type="Google" id="ProtNLM"/>
    </source>
</evidence>
<keyword evidence="3" id="KW-1185">Reference proteome</keyword>
<dbReference type="OrthoDB" id="290288at2"/>
<protein>
    <recommendedName>
        <fullName evidence="4">DUF104 domain-containing protein</fullName>
    </recommendedName>
</protein>
<evidence type="ECO:0000256" key="1">
    <source>
        <dbReference type="SAM" id="MobiDB-lite"/>
    </source>
</evidence>
<dbReference type="AlphaFoldDB" id="A0A517MPN5"/>
<dbReference type="EMBL" id="CP036263">
    <property type="protein sequence ID" value="QDS96747.1"/>
    <property type="molecule type" value="Genomic_DNA"/>
</dbReference>
<dbReference type="InterPro" id="IPR008203">
    <property type="entry name" value="AF2212-like"/>
</dbReference>
<organism evidence="2 3">
    <name type="scientific">Adhaeretor mobilis</name>
    <dbReference type="NCBI Taxonomy" id="1930276"/>
    <lineage>
        <taxon>Bacteria</taxon>
        <taxon>Pseudomonadati</taxon>
        <taxon>Planctomycetota</taxon>
        <taxon>Planctomycetia</taxon>
        <taxon>Pirellulales</taxon>
        <taxon>Lacipirellulaceae</taxon>
        <taxon>Adhaeretor</taxon>
    </lineage>
</organism>
<sequence length="72" mass="8402">MDTVHAIYENGVFRPVEPISLPENSEVEFEPRMVEAPKPEFDAKLDKIYEILGRRHQSGHHDTAERHNEHQP</sequence>